<reference evidence="1 2" key="1">
    <citation type="submission" date="2019-05" db="EMBL/GenBank/DDBJ databases">
        <title>Another draft genome of Portunus trituberculatus and its Hox gene families provides insights of decapod evolution.</title>
        <authorList>
            <person name="Jeong J.-H."/>
            <person name="Song I."/>
            <person name="Kim S."/>
            <person name="Choi T."/>
            <person name="Kim D."/>
            <person name="Ryu S."/>
            <person name="Kim W."/>
        </authorList>
    </citation>
    <scope>NUCLEOTIDE SEQUENCE [LARGE SCALE GENOMIC DNA]</scope>
    <source>
        <tissue evidence="1">Muscle</tissue>
    </source>
</reference>
<evidence type="ECO:0000313" key="1">
    <source>
        <dbReference type="EMBL" id="MPC66160.1"/>
    </source>
</evidence>
<protein>
    <submittedName>
        <fullName evidence="1">Uncharacterized protein</fullName>
    </submittedName>
</protein>
<organism evidence="1 2">
    <name type="scientific">Portunus trituberculatus</name>
    <name type="common">Swimming crab</name>
    <name type="synonym">Neptunus trituberculatus</name>
    <dbReference type="NCBI Taxonomy" id="210409"/>
    <lineage>
        <taxon>Eukaryota</taxon>
        <taxon>Metazoa</taxon>
        <taxon>Ecdysozoa</taxon>
        <taxon>Arthropoda</taxon>
        <taxon>Crustacea</taxon>
        <taxon>Multicrustacea</taxon>
        <taxon>Malacostraca</taxon>
        <taxon>Eumalacostraca</taxon>
        <taxon>Eucarida</taxon>
        <taxon>Decapoda</taxon>
        <taxon>Pleocyemata</taxon>
        <taxon>Brachyura</taxon>
        <taxon>Eubrachyura</taxon>
        <taxon>Portunoidea</taxon>
        <taxon>Portunidae</taxon>
        <taxon>Portuninae</taxon>
        <taxon>Portunus</taxon>
    </lineage>
</organism>
<dbReference type="Proteomes" id="UP000324222">
    <property type="component" value="Unassembled WGS sequence"/>
</dbReference>
<dbReference type="EMBL" id="VSRR010024377">
    <property type="protein sequence ID" value="MPC66160.1"/>
    <property type="molecule type" value="Genomic_DNA"/>
</dbReference>
<proteinExistence type="predicted"/>
<sequence>MQRTSSLLPDSDVNIQKLKRLVMDNIEEEERRVGRKREFVRG</sequence>
<name>A0A5B7H238_PORTR</name>
<gene>
    <name evidence="1" type="ORF">E2C01_060305</name>
</gene>
<keyword evidence="2" id="KW-1185">Reference proteome</keyword>
<comment type="caution">
    <text evidence="1">The sequence shown here is derived from an EMBL/GenBank/DDBJ whole genome shotgun (WGS) entry which is preliminary data.</text>
</comment>
<evidence type="ECO:0000313" key="2">
    <source>
        <dbReference type="Proteomes" id="UP000324222"/>
    </source>
</evidence>
<dbReference type="AlphaFoldDB" id="A0A5B7H238"/>
<accession>A0A5B7H238</accession>